<dbReference type="InterPro" id="IPR036388">
    <property type="entry name" value="WH-like_DNA-bd_sf"/>
</dbReference>
<dbReference type="InterPro" id="IPR000847">
    <property type="entry name" value="LysR_HTH_N"/>
</dbReference>
<evidence type="ECO:0000259" key="5">
    <source>
        <dbReference type="PROSITE" id="PS50931"/>
    </source>
</evidence>
<keyword evidence="4" id="KW-0804">Transcription</keyword>
<sequence>MTGAFDDWSGLRVFLAVLRCGSTLAASRDLGMSQPTVTRRIDALEHSLSLKLFERDTRGFRPTRDALRLQPLAEAVEQAMAAFVDGATAARQTMLEPIRITAPRLNFSPLFTAILAEFSAQHPGVRFGLISSYALLDLAGGEADVAIRIARRISDERLICSKLTDVTSTLFASRGYAETRGLPRSERDFAGHSFVVYDPSPSPDGLNAWLMKRISPDQIVSRSQDAESVCAAIAAGLGIGPVPTSLAVDYPAMMPCFPPPQEVTVHSWLCIAQDAWRRPEVKAFAAFFAPRFREGYAAHKAEGERRWALTIPSRSS</sequence>
<keyword evidence="3" id="KW-0238">DNA-binding</keyword>
<organism evidence="6 7">
    <name type="scientific">Seohaeicola nanhaiensis</name>
    <dbReference type="NCBI Taxonomy" id="1387282"/>
    <lineage>
        <taxon>Bacteria</taxon>
        <taxon>Pseudomonadati</taxon>
        <taxon>Pseudomonadota</taxon>
        <taxon>Alphaproteobacteria</taxon>
        <taxon>Rhodobacterales</taxon>
        <taxon>Roseobacteraceae</taxon>
        <taxon>Seohaeicola</taxon>
    </lineage>
</organism>
<evidence type="ECO:0000256" key="1">
    <source>
        <dbReference type="ARBA" id="ARBA00009437"/>
    </source>
</evidence>
<keyword evidence="2" id="KW-0805">Transcription regulation</keyword>
<evidence type="ECO:0000313" key="7">
    <source>
        <dbReference type="Proteomes" id="UP001595973"/>
    </source>
</evidence>
<feature type="domain" description="HTH lysR-type" evidence="5">
    <location>
        <begin position="6"/>
        <end position="63"/>
    </location>
</feature>
<evidence type="ECO:0000256" key="2">
    <source>
        <dbReference type="ARBA" id="ARBA00023015"/>
    </source>
</evidence>
<proteinExistence type="inferred from homology"/>
<dbReference type="SUPFAM" id="SSF46785">
    <property type="entry name" value="Winged helix' DNA-binding domain"/>
    <property type="match status" value="1"/>
</dbReference>
<accession>A0ABV9KMG0</accession>
<evidence type="ECO:0000313" key="6">
    <source>
        <dbReference type="EMBL" id="MFC4671242.1"/>
    </source>
</evidence>
<dbReference type="Pfam" id="PF00126">
    <property type="entry name" value="HTH_1"/>
    <property type="match status" value="1"/>
</dbReference>
<dbReference type="PANTHER" id="PTHR30537:SF3">
    <property type="entry name" value="TRANSCRIPTIONAL REGULATORY PROTEIN"/>
    <property type="match status" value="1"/>
</dbReference>
<dbReference type="EMBL" id="JBHSGI010000033">
    <property type="protein sequence ID" value="MFC4671242.1"/>
    <property type="molecule type" value="Genomic_DNA"/>
</dbReference>
<gene>
    <name evidence="6" type="ORF">ACFO5X_22010</name>
</gene>
<dbReference type="SUPFAM" id="SSF53850">
    <property type="entry name" value="Periplasmic binding protein-like II"/>
    <property type="match status" value="1"/>
</dbReference>
<protein>
    <submittedName>
        <fullName evidence="6">LysR family transcriptional regulator</fullName>
    </submittedName>
</protein>
<evidence type="ECO:0000256" key="3">
    <source>
        <dbReference type="ARBA" id="ARBA00023125"/>
    </source>
</evidence>
<comment type="similarity">
    <text evidence="1">Belongs to the LysR transcriptional regulatory family.</text>
</comment>
<dbReference type="PANTHER" id="PTHR30537">
    <property type="entry name" value="HTH-TYPE TRANSCRIPTIONAL REGULATOR"/>
    <property type="match status" value="1"/>
</dbReference>
<keyword evidence="7" id="KW-1185">Reference proteome</keyword>
<reference evidence="7" key="1">
    <citation type="journal article" date="2019" name="Int. J. Syst. Evol. Microbiol.">
        <title>The Global Catalogue of Microorganisms (GCM) 10K type strain sequencing project: providing services to taxonomists for standard genome sequencing and annotation.</title>
        <authorList>
            <consortium name="The Broad Institute Genomics Platform"/>
            <consortium name="The Broad Institute Genome Sequencing Center for Infectious Disease"/>
            <person name="Wu L."/>
            <person name="Ma J."/>
        </authorList>
    </citation>
    <scope>NUCLEOTIDE SEQUENCE [LARGE SCALE GENOMIC DNA]</scope>
    <source>
        <strain evidence="7">CGMCC 4.7283</strain>
    </source>
</reference>
<dbReference type="InterPro" id="IPR005119">
    <property type="entry name" value="LysR_subst-bd"/>
</dbReference>
<evidence type="ECO:0000256" key="4">
    <source>
        <dbReference type="ARBA" id="ARBA00023163"/>
    </source>
</evidence>
<dbReference type="Gene3D" id="3.40.190.290">
    <property type="match status" value="1"/>
</dbReference>
<dbReference type="Pfam" id="PF03466">
    <property type="entry name" value="LysR_substrate"/>
    <property type="match status" value="1"/>
</dbReference>
<dbReference type="InterPro" id="IPR036390">
    <property type="entry name" value="WH_DNA-bd_sf"/>
</dbReference>
<dbReference type="PROSITE" id="PS50931">
    <property type="entry name" value="HTH_LYSR"/>
    <property type="match status" value="1"/>
</dbReference>
<dbReference type="Gene3D" id="1.10.10.10">
    <property type="entry name" value="Winged helix-like DNA-binding domain superfamily/Winged helix DNA-binding domain"/>
    <property type="match status" value="1"/>
</dbReference>
<dbReference type="Proteomes" id="UP001595973">
    <property type="component" value="Unassembled WGS sequence"/>
</dbReference>
<comment type="caution">
    <text evidence="6">The sequence shown here is derived from an EMBL/GenBank/DDBJ whole genome shotgun (WGS) entry which is preliminary data.</text>
</comment>
<name>A0ABV9KMG0_9RHOB</name>
<dbReference type="InterPro" id="IPR058163">
    <property type="entry name" value="LysR-type_TF_proteobact-type"/>
</dbReference>
<dbReference type="RefSeq" id="WP_380721517.1">
    <property type="nucleotide sequence ID" value="NZ_JBHSGI010000033.1"/>
</dbReference>